<dbReference type="Pfam" id="PF00884">
    <property type="entry name" value="Sulfatase"/>
    <property type="match status" value="1"/>
</dbReference>
<feature type="compositionally biased region" description="Polar residues" evidence="5">
    <location>
        <begin position="274"/>
        <end position="292"/>
    </location>
</feature>
<keyword evidence="2" id="KW-0479">Metal-binding</keyword>
<evidence type="ECO:0000256" key="5">
    <source>
        <dbReference type="SAM" id="MobiDB-lite"/>
    </source>
</evidence>
<dbReference type="EMBL" id="SJPJ01000001">
    <property type="protein sequence ID" value="TWT78865.1"/>
    <property type="molecule type" value="Genomic_DNA"/>
</dbReference>
<sequence length="479" mass="53103" precursor="true">MKCIWMVMFLAGVSVANAEKPNIIVFMADDMGFADTGFTGSEDILTPNLDKLAASGVIFKQGYVNHAFCGPSRAALLSGRYQHRFGFETNPAYDPANPAMGIDPGEKLFPERLQEAGYVTGAVGKWHLGAAEPFHPNNRGFDYFYGFLGGGHDYFRIDLTQSVKEAYLQGLVRNRRPADFEGYLTTALSRDAAEFVETNKNEPFFLYVAYNAPHAPQQAPPEDIERYKHIPDKKRRVYAAMVDVMDRGIGEVVTALERNQLRDNTLIFFLSDNGGPQPSKSQPGKWNGSDNQPFRGGKGNLYDGGVHVPFIASWPAMISPGQTFDSPVIALDIARTAVAVAGADATVEPTMEGVDLIPFVTGKNATAPHDALFWRDGDGRKWSVLAADGTKHVQDNDTKSPQLFFLPDDVGEQDNVLESHPERAQELYAKWSKWNESNVPCRLMGYIDYHKKRDLWYSEAVPDGAKKAGYKPKVKSNFK</sequence>
<evidence type="ECO:0000256" key="6">
    <source>
        <dbReference type="SAM" id="SignalP"/>
    </source>
</evidence>
<dbReference type="GO" id="GO:0046872">
    <property type="term" value="F:metal ion binding"/>
    <property type="evidence" value="ECO:0007669"/>
    <property type="project" value="UniProtKB-KW"/>
</dbReference>
<comment type="caution">
    <text evidence="8">The sequence shown here is derived from an EMBL/GenBank/DDBJ whole genome shotgun (WGS) entry which is preliminary data.</text>
</comment>
<accession>A0A5C5YV59</accession>
<evidence type="ECO:0000256" key="4">
    <source>
        <dbReference type="ARBA" id="ARBA00022837"/>
    </source>
</evidence>
<keyword evidence="9" id="KW-1185">Reference proteome</keyword>
<name>A0A5C5YV59_9BACT</name>
<dbReference type="PROSITE" id="PS00149">
    <property type="entry name" value="SULFATASE_2"/>
    <property type="match status" value="1"/>
</dbReference>
<dbReference type="EC" id="3.1.6.1" evidence="8"/>
<feature type="signal peptide" evidence="6">
    <location>
        <begin position="1"/>
        <end position="18"/>
    </location>
</feature>
<organism evidence="8 9">
    <name type="scientific">Novipirellula herctigrandis</name>
    <dbReference type="NCBI Taxonomy" id="2527986"/>
    <lineage>
        <taxon>Bacteria</taxon>
        <taxon>Pseudomonadati</taxon>
        <taxon>Planctomycetota</taxon>
        <taxon>Planctomycetia</taxon>
        <taxon>Pirellulales</taxon>
        <taxon>Pirellulaceae</taxon>
        <taxon>Novipirellula</taxon>
    </lineage>
</organism>
<dbReference type="Gene3D" id="3.30.1120.10">
    <property type="match status" value="1"/>
</dbReference>
<dbReference type="InterPro" id="IPR000917">
    <property type="entry name" value="Sulfatase_N"/>
</dbReference>
<evidence type="ECO:0000256" key="2">
    <source>
        <dbReference type="ARBA" id="ARBA00022723"/>
    </source>
</evidence>
<dbReference type="GO" id="GO:0004065">
    <property type="term" value="F:arylsulfatase activity"/>
    <property type="evidence" value="ECO:0007669"/>
    <property type="project" value="UniProtKB-EC"/>
</dbReference>
<evidence type="ECO:0000256" key="3">
    <source>
        <dbReference type="ARBA" id="ARBA00022801"/>
    </source>
</evidence>
<keyword evidence="4" id="KW-0106">Calcium</keyword>
<gene>
    <name evidence="8" type="primary">atsA_5</name>
    <name evidence="8" type="ORF">CA13_02620</name>
</gene>
<dbReference type="PANTHER" id="PTHR42693">
    <property type="entry name" value="ARYLSULFATASE FAMILY MEMBER"/>
    <property type="match status" value="1"/>
</dbReference>
<evidence type="ECO:0000259" key="7">
    <source>
        <dbReference type="Pfam" id="PF00884"/>
    </source>
</evidence>
<dbReference type="InterPro" id="IPR024607">
    <property type="entry name" value="Sulfatase_CS"/>
</dbReference>
<dbReference type="InterPro" id="IPR017850">
    <property type="entry name" value="Alkaline_phosphatase_core_sf"/>
</dbReference>
<dbReference type="SUPFAM" id="SSF53649">
    <property type="entry name" value="Alkaline phosphatase-like"/>
    <property type="match status" value="1"/>
</dbReference>
<dbReference type="RefSeq" id="WP_146393994.1">
    <property type="nucleotide sequence ID" value="NZ_SJPJ01000001.1"/>
</dbReference>
<dbReference type="OrthoDB" id="9783154at2"/>
<reference evidence="8 9" key="1">
    <citation type="submission" date="2019-02" db="EMBL/GenBank/DDBJ databases">
        <title>Deep-cultivation of Planctomycetes and their phenomic and genomic characterization uncovers novel biology.</title>
        <authorList>
            <person name="Wiegand S."/>
            <person name="Jogler M."/>
            <person name="Boedeker C."/>
            <person name="Pinto D."/>
            <person name="Vollmers J."/>
            <person name="Rivas-Marin E."/>
            <person name="Kohn T."/>
            <person name="Peeters S.H."/>
            <person name="Heuer A."/>
            <person name="Rast P."/>
            <person name="Oberbeckmann S."/>
            <person name="Bunk B."/>
            <person name="Jeske O."/>
            <person name="Meyerdierks A."/>
            <person name="Storesund J.E."/>
            <person name="Kallscheuer N."/>
            <person name="Luecker S."/>
            <person name="Lage O.M."/>
            <person name="Pohl T."/>
            <person name="Merkel B.J."/>
            <person name="Hornburger P."/>
            <person name="Mueller R.-W."/>
            <person name="Bruemmer F."/>
            <person name="Labrenz M."/>
            <person name="Spormann A.M."/>
            <person name="Op Den Camp H."/>
            <person name="Overmann J."/>
            <person name="Amann R."/>
            <person name="Jetten M.S.M."/>
            <person name="Mascher T."/>
            <person name="Medema M.H."/>
            <person name="Devos D.P."/>
            <person name="Kaster A.-K."/>
            <person name="Ovreas L."/>
            <person name="Rohde M."/>
            <person name="Galperin M.Y."/>
            <person name="Jogler C."/>
        </authorList>
    </citation>
    <scope>NUCLEOTIDE SEQUENCE [LARGE SCALE GENOMIC DNA]</scope>
    <source>
        <strain evidence="8 9">CA13</strain>
    </source>
</reference>
<evidence type="ECO:0000313" key="8">
    <source>
        <dbReference type="EMBL" id="TWT78865.1"/>
    </source>
</evidence>
<dbReference type="InterPro" id="IPR050738">
    <property type="entry name" value="Sulfatase"/>
</dbReference>
<feature type="domain" description="Sulfatase N-terminal" evidence="7">
    <location>
        <begin position="21"/>
        <end position="342"/>
    </location>
</feature>
<dbReference type="Gene3D" id="3.40.720.10">
    <property type="entry name" value="Alkaline Phosphatase, subunit A"/>
    <property type="match status" value="1"/>
</dbReference>
<protein>
    <submittedName>
        <fullName evidence="8">Arylsulfatase</fullName>
        <ecNumber evidence="8">3.1.6.1</ecNumber>
    </submittedName>
</protein>
<keyword evidence="3 8" id="KW-0378">Hydrolase</keyword>
<keyword evidence="6" id="KW-0732">Signal</keyword>
<feature type="chain" id="PRO_5023003048" evidence="6">
    <location>
        <begin position="19"/>
        <end position="479"/>
    </location>
</feature>
<dbReference type="Proteomes" id="UP000315010">
    <property type="component" value="Unassembled WGS sequence"/>
</dbReference>
<evidence type="ECO:0000256" key="1">
    <source>
        <dbReference type="ARBA" id="ARBA00008779"/>
    </source>
</evidence>
<comment type="similarity">
    <text evidence="1">Belongs to the sulfatase family.</text>
</comment>
<evidence type="ECO:0000313" key="9">
    <source>
        <dbReference type="Proteomes" id="UP000315010"/>
    </source>
</evidence>
<feature type="region of interest" description="Disordered" evidence="5">
    <location>
        <begin position="272"/>
        <end position="298"/>
    </location>
</feature>
<proteinExistence type="inferred from homology"/>
<dbReference type="PANTHER" id="PTHR42693:SF53">
    <property type="entry name" value="ENDO-4-O-SULFATASE"/>
    <property type="match status" value="1"/>
</dbReference>
<dbReference type="AlphaFoldDB" id="A0A5C5YV59"/>